<evidence type="ECO:0000313" key="2">
    <source>
        <dbReference type="Proteomes" id="UP000068382"/>
    </source>
</evidence>
<evidence type="ECO:0000313" key="1">
    <source>
        <dbReference type="EMBL" id="KUP92837.1"/>
    </source>
</evidence>
<protein>
    <submittedName>
        <fullName evidence="1">Uncharacterized protein</fullName>
    </submittedName>
</protein>
<dbReference type="Proteomes" id="UP000068382">
    <property type="component" value="Unassembled WGS sequence"/>
</dbReference>
<dbReference type="EMBL" id="LPUY01000065">
    <property type="protein sequence ID" value="KUP92837.1"/>
    <property type="molecule type" value="Genomic_DNA"/>
</dbReference>
<accession>A0A132BYF2</accession>
<proteinExistence type="predicted"/>
<name>A0A132BYF2_9RHOB</name>
<dbReference type="OrthoDB" id="7658988at2"/>
<dbReference type="InterPro" id="IPR045386">
    <property type="entry name" value="DUF6525"/>
</dbReference>
<dbReference type="Pfam" id="PF20135">
    <property type="entry name" value="DUF6525"/>
    <property type="match status" value="1"/>
</dbReference>
<reference evidence="1 2" key="1">
    <citation type="submission" date="2015-12" db="EMBL/GenBank/DDBJ databases">
        <title>Genome sequence of the marine Rhodobacteraceae strain O3.65, Candidatus Tritonibacter horizontis.</title>
        <authorList>
            <person name="Poehlein A."/>
            <person name="Giebel H.A."/>
            <person name="Voget S."/>
            <person name="Brinkhoff T."/>
        </authorList>
    </citation>
    <scope>NUCLEOTIDE SEQUENCE [LARGE SCALE GENOMIC DNA]</scope>
    <source>
        <strain evidence="1 2">O3.65</strain>
    </source>
</reference>
<gene>
    <name evidence="1" type="ORF">TRIHO_22880</name>
</gene>
<organism evidence="1 2">
    <name type="scientific">Tritonibacter horizontis</name>
    <dbReference type="NCBI Taxonomy" id="1768241"/>
    <lineage>
        <taxon>Bacteria</taxon>
        <taxon>Pseudomonadati</taxon>
        <taxon>Pseudomonadota</taxon>
        <taxon>Alphaproteobacteria</taxon>
        <taxon>Rhodobacterales</taxon>
        <taxon>Paracoccaceae</taxon>
        <taxon>Tritonibacter</taxon>
    </lineage>
</organism>
<sequence>MQAYDRLPAALRAWIQGARLPWSAQSCHRIWQAARRDGLDPEAALDRLEAAEQRTLQAIRQRQQAPKPGVPRS</sequence>
<keyword evidence="2" id="KW-1185">Reference proteome</keyword>
<dbReference type="AlphaFoldDB" id="A0A132BYF2"/>
<comment type="caution">
    <text evidence="1">The sequence shown here is derived from an EMBL/GenBank/DDBJ whole genome shotgun (WGS) entry which is preliminary data.</text>
</comment>